<dbReference type="EMBL" id="FQ790303">
    <property type="protein sequence ID" value="CCD34120.1"/>
    <property type="molecule type" value="Genomic_DNA"/>
</dbReference>
<evidence type="ECO:0000313" key="2">
    <source>
        <dbReference type="Proteomes" id="UP000008177"/>
    </source>
</evidence>
<dbReference type="HOGENOM" id="CLU_3242051_0_0_1"/>
<evidence type="ECO:0000313" key="1">
    <source>
        <dbReference type="EMBL" id="CCD34120.1"/>
    </source>
</evidence>
<dbReference type="AlphaFoldDB" id="G2YA79"/>
<gene>
    <name evidence="1" type="ORF">BofuT4_uP104630.1</name>
</gene>
<reference evidence="2" key="1">
    <citation type="journal article" date="2011" name="PLoS Genet.">
        <title>Genomic analysis of the necrotrophic fungal pathogens Sclerotinia sclerotiorum and Botrytis cinerea.</title>
        <authorList>
            <person name="Amselem J."/>
            <person name="Cuomo C.A."/>
            <person name="van Kan J.A."/>
            <person name="Viaud M."/>
            <person name="Benito E.P."/>
            <person name="Couloux A."/>
            <person name="Coutinho P.M."/>
            <person name="de Vries R.P."/>
            <person name="Dyer P.S."/>
            <person name="Fillinger S."/>
            <person name="Fournier E."/>
            <person name="Gout L."/>
            <person name="Hahn M."/>
            <person name="Kohn L."/>
            <person name="Lapalu N."/>
            <person name="Plummer K.M."/>
            <person name="Pradier J.M."/>
            <person name="Quevillon E."/>
            <person name="Sharon A."/>
            <person name="Simon A."/>
            <person name="ten Have A."/>
            <person name="Tudzynski B."/>
            <person name="Tudzynski P."/>
            <person name="Wincker P."/>
            <person name="Andrew M."/>
            <person name="Anthouard V."/>
            <person name="Beever R.E."/>
            <person name="Beffa R."/>
            <person name="Benoit I."/>
            <person name="Bouzid O."/>
            <person name="Brault B."/>
            <person name="Chen Z."/>
            <person name="Choquer M."/>
            <person name="Collemare J."/>
            <person name="Cotton P."/>
            <person name="Danchin E.G."/>
            <person name="Da Silva C."/>
            <person name="Gautier A."/>
            <person name="Giraud C."/>
            <person name="Giraud T."/>
            <person name="Gonzalez C."/>
            <person name="Grossetete S."/>
            <person name="Guldener U."/>
            <person name="Henrissat B."/>
            <person name="Howlett B.J."/>
            <person name="Kodira C."/>
            <person name="Kretschmer M."/>
            <person name="Lappartient A."/>
            <person name="Leroch M."/>
            <person name="Levis C."/>
            <person name="Mauceli E."/>
            <person name="Neuveglise C."/>
            <person name="Oeser B."/>
            <person name="Pearson M."/>
            <person name="Poulain J."/>
            <person name="Poussereau N."/>
            <person name="Quesneville H."/>
            <person name="Rascle C."/>
            <person name="Schumacher J."/>
            <person name="Segurens B."/>
            <person name="Sexton A."/>
            <person name="Silva E."/>
            <person name="Sirven C."/>
            <person name="Soanes D.M."/>
            <person name="Talbot N.J."/>
            <person name="Templeton M."/>
            <person name="Yandava C."/>
            <person name="Yarden O."/>
            <person name="Zeng Q."/>
            <person name="Rollins J.A."/>
            <person name="Lebrun M.H."/>
            <person name="Dickman M."/>
        </authorList>
    </citation>
    <scope>NUCLEOTIDE SEQUENCE [LARGE SCALE GENOMIC DNA]</scope>
    <source>
        <strain evidence="2">T4</strain>
    </source>
</reference>
<organism evidence="1 2">
    <name type="scientific">Botryotinia fuckeliana (strain T4)</name>
    <name type="common">Noble rot fungus</name>
    <name type="synonym">Botrytis cinerea</name>
    <dbReference type="NCBI Taxonomy" id="999810"/>
    <lineage>
        <taxon>Eukaryota</taxon>
        <taxon>Fungi</taxon>
        <taxon>Dikarya</taxon>
        <taxon>Ascomycota</taxon>
        <taxon>Pezizomycotina</taxon>
        <taxon>Leotiomycetes</taxon>
        <taxon>Helotiales</taxon>
        <taxon>Sclerotiniaceae</taxon>
        <taxon>Botrytis</taxon>
    </lineage>
</organism>
<dbReference type="Proteomes" id="UP000008177">
    <property type="component" value="Unplaced contigs"/>
</dbReference>
<name>G2YA79_BOTF4</name>
<sequence length="43" mass="5027">MTSLMIILERVGSIFYFNLDRRRHCWSRLGLDEDGRLLLEGGS</sequence>
<proteinExistence type="predicted"/>
<protein>
    <submittedName>
        <fullName evidence="1">Uncharacterized protein</fullName>
    </submittedName>
</protein>
<accession>G2YA79</accession>
<dbReference type="InParanoid" id="G2YA79"/>